<name>A0A804UAX0_MAIZE</name>
<evidence type="ECO:0000256" key="1">
    <source>
        <dbReference type="ARBA" id="ARBA00003468"/>
    </source>
</evidence>
<evidence type="ECO:0000259" key="3">
    <source>
        <dbReference type="PROSITE" id="PS50404"/>
    </source>
</evidence>
<dbReference type="GO" id="GO:0004364">
    <property type="term" value="F:glutathione transferase activity"/>
    <property type="evidence" value="ECO:0007669"/>
    <property type="project" value="InterPro"/>
</dbReference>
<dbReference type="Gramene" id="Zm00001eb277320_T001">
    <property type="protein sequence ID" value="Zm00001eb277320_P001"/>
    <property type="gene ID" value="Zm00001eb277320"/>
</dbReference>
<organism evidence="4 5">
    <name type="scientific">Zea mays</name>
    <name type="common">Maize</name>
    <dbReference type="NCBI Taxonomy" id="4577"/>
    <lineage>
        <taxon>Eukaryota</taxon>
        <taxon>Viridiplantae</taxon>
        <taxon>Streptophyta</taxon>
        <taxon>Embryophyta</taxon>
        <taxon>Tracheophyta</taxon>
        <taxon>Spermatophyta</taxon>
        <taxon>Magnoliopsida</taxon>
        <taxon>Liliopsida</taxon>
        <taxon>Poales</taxon>
        <taxon>Poaceae</taxon>
        <taxon>PACMAD clade</taxon>
        <taxon>Panicoideae</taxon>
        <taxon>Andropogonodae</taxon>
        <taxon>Andropogoneae</taxon>
        <taxon>Tripsacinae</taxon>
        <taxon>Zea</taxon>
    </lineage>
</organism>
<feature type="domain" description="GST N-terminal" evidence="3">
    <location>
        <begin position="1"/>
        <end position="82"/>
    </location>
</feature>
<dbReference type="Pfam" id="PF02798">
    <property type="entry name" value="GST_N"/>
    <property type="match status" value="1"/>
</dbReference>
<dbReference type="SFLD" id="SFLDS00019">
    <property type="entry name" value="Glutathione_Transferase_(cytos"/>
    <property type="match status" value="1"/>
</dbReference>
<reference evidence="4" key="2">
    <citation type="submission" date="2019-07" db="EMBL/GenBank/DDBJ databases">
        <authorList>
            <person name="Seetharam A."/>
            <person name="Woodhouse M."/>
            <person name="Cannon E."/>
        </authorList>
    </citation>
    <scope>NUCLEOTIDE SEQUENCE [LARGE SCALE GENOMIC DNA]</scope>
    <source>
        <strain evidence="4">cv. B73</strain>
    </source>
</reference>
<dbReference type="SUPFAM" id="SSF47616">
    <property type="entry name" value="GST C-terminal domain-like"/>
    <property type="match status" value="1"/>
</dbReference>
<dbReference type="AlphaFoldDB" id="A0A804UAX0"/>
<dbReference type="Gene3D" id="3.40.30.10">
    <property type="entry name" value="Glutaredoxin"/>
    <property type="match status" value="1"/>
</dbReference>
<dbReference type="InterPro" id="IPR036249">
    <property type="entry name" value="Thioredoxin-like_sf"/>
</dbReference>
<dbReference type="InterPro" id="IPR036282">
    <property type="entry name" value="Glutathione-S-Trfase_C_sf"/>
</dbReference>
<dbReference type="Gene3D" id="1.20.1050.10">
    <property type="match status" value="1"/>
</dbReference>
<evidence type="ECO:0000256" key="2">
    <source>
        <dbReference type="ARBA" id="ARBA00011237"/>
    </source>
</evidence>
<sequence length="195" mass="21774">MALVLHSGAGNKNAFKALIAAEYSGIKVELTKDFEMGVSNKTPEFLKMNPLGKVPVLETPDGPVFESNAIARYVARLKDDNPLFGSSRIEQAHVEQWMDFAATEVDPGVAWYLYPSQRWLRHQQKRKHQSQSQRILLTCCHQARWSLMTGRGYTQTQRLTSGRLPSKVSGTCTTQRATLCGSVTTSTMMRTPSPL</sequence>
<evidence type="ECO:0000313" key="4">
    <source>
        <dbReference type="EnsemblPlants" id="Zm00001eb277320_P001"/>
    </source>
</evidence>
<dbReference type="SUPFAM" id="SSF52833">
    <property type="entry name" value="Thioredoxin-like"/>
    <property type="match status" value="1"/>
</dbReference>
<protein>
    <recommendedName>
        <fullName evidence="3">GST N-terminal domain-containing protein</fullName>
    </recommendedName>
</protein>
<comment type="function">
    <text evidence="1">Probably plays a role in anchoring the complex to other cellular components.</text>
</comment>
<evidence type="ECO:0000313" key="5">
    <source>
        <dbReference type="Proteomes" id="UP000007305"/>
    </source>
</evidence>
<reference evidence="5" key="1">
    <citation type="journal article" date="2009" name="Science">
        <title>The B73 maize genome: complexity, diversity, and dynamics.</title>
        <authorList>
            <person name="Schnable P.S."/>
            <person name="Ware D."/>
            <person name="Fulton R.S."/>
            <person name="Stein J.C."/>
            <person name="Wei F."/>
            <person name="Pasternak S."/>
            <person name="Liang C."/>
            <person name="Zhang J."/>
            <person name="Fulton L."/>
            <person name="Graves T.A."/>
            <person name="Minx P."/>
            <person name="Reily A.D."/>
            <person name="Courtney L."/>
            <person name="Kruchowski S.S."/>
            <person name="Tomlinson C."/>
            <person name="Strong C."/>
            <person name="Delehaunty K."/>
            <person name="Fronick C."/>
            <person name="Courtney B."/>
            <person name="Rock S.M."/>
            <person name="Belter E."/>
            <person name="Du F."/>
            <person name="Kim K."/>
            <person name="Abbott R.M."/>
            <person name="Cotton M."/>
            <person name="Levy A."/>
            <person name="Marchetto P."/>
            <person name="Ochoa K."/>
            <person name="Jackson S.M."/>
            <person name="Gillam B."/>
            <person name="Chen W."/>
            <person name="Yan L."/>
            <person name="Higginbotham J."/>
            <person name="Cardenas M."/>
            <person name="Waligorski J."/>
            <person name="Applebaum E."/>
            <person name="Phelps L."/>
            <person name="Falcone J."/>
            <person name="Kanchi K."/>
            <person name="Thane T."/>
            <person name="Scimone A."/>
            <person name="Thane N."/>
            <person name="Henke J."/>
            <person name="Wang T."/>
            <person name="Ruppert J."/>
            <person name="Shah N."/>
            <person name="Rotter K."/>
            <person name="Hodges J."/>
            <person name="Ingenthron E."/>
            <person name="Cordes M."/>
            <person name="Kohlberg S."/>
            <person name="Sgro J."/>
            <person name="Delgado B."/>
            <person name="Mead K."/>
            <person name="Chinwalla A."/>
            <person name="Leonard S."/>
            <person name="Crouse K."/>
            <person name="Collura K."/>
            <person name="Kudrna D."/>
            <person name="Currie J."/>
            <person name="He R."/>
            <person name="Angelova A."/>
            <person name="Rajasekar S."/>
            <person name="Mueller T."/>
            <person name="Lomeli R."/>
            <person name="Scara G."/>
            <person name="Ko A."/>
            <person name="Delaney K."/>
            <person name="Wissotski M."/>
            <person name="Lopez G."/>
            <person name="Campos D."/>
            <person name="Braidotti M."/>
            <person name="Ashley E."/>
            <person name="Golser W."/>
            <person name="Kim H."/>
            <person name="Lee S."/>
            <person name="Lin J."/>
            <person name="Dujmic Z."/>
            <person name="Kim W."/>
            <person name="Talag J."/>
            <person name="Zuccolo A."/>
            <person name="Fan C."/>
            <person name="Sebastian A."/>
            <person name="Kramer M."/>
            <person name="Spiegel L."/>
            <person name="Nascimento L."/>
            <person name="Zutavern T."/>
            <person name="Miller B."/>
            <person name="Ambroise C."/>
            <person name="Muller S."/>
            <person name="Spooner W."/>
            <person name="Narechania A."/>
            <person name="Ren L."/>
            <person name="Wei S."/>
            <person name="Kumari S."/>
            <person name="Faga B."/>
            <person name="Levy M.J."/>
            <person name="McMahan L."/>
            <person name="Van Buren P."/>
            <person name="Vaughn M.W."/>
            <person name="Ying K."/>
            <person name="Yeh C.-T."/>
            <person name="Emrich S.J."/>
            <person name="Jia Y."/>
            <person name="Kalyanaraman A."/>
            <person name="Hsia A.-P."/>
            <person name="Barbazuk W.B."/>
            <person name="Baucom R.S."/>
            <person name="Brutnell T.P."/>
            <person name="Carpita N.C."/>
            <person name="Chaparro C."/>
            <person name="Chia J.-M."/>
            <person name="Deragon J.-M."/>
            <person name="Estill J.C."/>
            <person name="Fu Y."/>
            <person name="Jeddeloh J.A."/>
            <person name="Han Y."/>
            <person name="Lee H."/>
            <person name="Li P."/>
            <person name="Lisch D.R."/>
            <person name="Liu S."/>
            <person name="Liu Z."/>
            <person name="Nagel D.H."/>
            <person name="McCann M.C."/>
            <person name="SanMiguel P."/>
            <person name="Myers A.M."/>
            <person name="Nettleton D."/>
            <person name="Nguyen J."/>
            <person name="Penning B.W."/>
            <person name="Ponnala L."/>
            <person name="Schneider K.L."/>
            <person name="Schwartz D.C."/>
            <person name="Sharma A."/>
            <person name="Soderlund C."/>
            <person name="Springer N.M."/>
            <person name="Sun Q."/>
            <person name="Wang H."/>
            <person name="Waterman M."/>
            <person name="Westerman R."/>
            <person name="Wolfgruber T.K."/>
            <person name="Yang L."/>
            <person name="Yu Y."/>
            <person name="Zhang L."/>
            <person name="Zhou S."/>
            <person name="Zhu Q."/>
            <person name="Bennetzen J.L."/>
            <person name="Dawe R.K."/>
            <person name="Jiang J."/>
            <person name="Jiang N."/>
            <person name="Presting G.G."/>
            <person name="Wessler S.R."/>
            <person name="Aluru S."/>
            <person name="Martienssen R.A."/>
            <person name="Clifton S.W."/>
            <person name="McCombie W.R."/>
            <person name="Wing R.A."/>
            <person name="Wilson R.K."/>
        </authorList>
    </citation>
    <scope>NUCLEOTIDE SEQUENCE [LARGE SCALE GENOMIC DNA]</scope>
    <source>
        <strain evidence="5">cv. B73</strain>
    </source>
</reference>
<keyword evidence="5" id="KW-1185">Reference proteome</keyword>
<keyword evidence="6" id="KW-1267">Proteomics identification</keyword>
<dbReference type="FunFam" id="3.40.30.10:FF:000148">
    <property type="entry name" value="Elongation factor 1B gamma"/>
    <property type="match status" value="1"/>
</dbReference>
<dbReference type="PROSITE" id="PS50404">
    <property type="entry name" value="GST_NTER"/>
    <property type="match status" value="1"/>
</dbReference>
<evidence type="ECO:0007829" key="6">
    <source>
        <dbReference type="PeptideAtlas" id="A0A804UAX0"/>
    </source>
</evidence>
<reference evidence="4" key="3">
    <citation type="submission" date="2021-05" db="UniProtKB">
        <authorList>
            <consortium name="EnsemblPlants"/>
        </authorList>
    </citation>
    <scope>IDENTIFICATION</scope>
    <source>
        <strain evidence="4">cv. B73</strain>
    </source>
</reference>
<dbReference type="Proteomes" id="UP000007305">
    <property type="component" value="Chromosome 6"/>
</dbReference>
<dbReference type="InterPro" id="IPR044628">
    <property type="entry name" value="EF-1-gamma_plant"/>
</dbReference>
<accession>A0A804UAX0</accession>
<dbReference type="PANTHER" id="PTHR44372:SF3">
    <property type="entry name" value="ELONGATION FACTOR 1-GAMMA 3"/>
    <property type="match status" value="1"/>
</dbReference>
<dbReference type="InterPro" id="IPR040079">
    <property type="entry name" value="Glutathione_S-Trfase"/>
</dbReference>
<proteinExistence type="evidence at protein level"/>
<dbReference type="EnsemblPlants" id="Zm00001eb277320_T001">
    <property type="protein sequence ID" value="Zm00001eb277320_P001"/>
    <property type="gene ID" value="Zm00001eb277320"/>
</dbReference>
<dbReference type="CDD" id="cd03044">
    <property type="entry name" value="GST_N_EF1Bgamma"/>
    <property type="match status" value="1"/>
</dbReference>
<comment type="subunit">
    <text evidence="2">EF-1 is composed of four subunits: alpha, beta, delta, and gamma.</text>
</comment>
<dbReference type="InterPro" id="IPR004045">
    <property type="entry name" value="Glutathione_S-Trfase_N"/>
</dbReference>
<dbReference type="PANTHER" id="PTHR44372">
    <property type="entry name" value="ELONGATION FACTOR 1-GAMMA 1-RELATED"/>
    <property type="match status" value="1"/>
</dbReference>